<feature type="compositionally biased region" description="Polar residues" evidence="1">
    <location>
        <begin position="26"/>
        <end position="42"/>
    </location>
</feature>
<comment type="caution">
    <text evidence="2">The sequence shown here is derived from an EMBL/GenBank/DDBJ whole genome shotgun (WGS) entry which is preliminary data.</text>
</comment>
<name>A0A835RHR6_VANPL</name>
<dbReference type="EMBL" id="JADCNM010000004">
    <property type="protein sequence ID" value="KAG0486362.1"/>
    <property type="molecule type" value="Genomic_DNA"/>
</dbReference>
<proteinExistence type="predicted"/>
<feature type="compositionally biased region" description="Basic and acidic residues" evidence="1">
    <location>
        <begin position="1"/>
        <end position="25"/>
    </location>
</feature>
<feature type="compositionally biased region" description="Basic residues" evidence="1">
    <location>
        <begin position="89"/>
        <end position="102"/>
    </location>
</feature>
<organism evidence="2 3">
    <name type="scientific">Vanilla planifolia</name>
    <name type="common">Vanilla</name>
    <dbReference type="NCBI Taxonomy" id="51239"/>
    <lineage>
        <taxon>Eukaryota</taxon>
        <taxon>Viridiplantae</taxon>
        <taxon>Streptophyta</taxon>
        <taxon>Embryophyta</taxon>
        <taxon>Tracheophyta</taxon>
        <taxon>Spermatophyta</taxon>
        <taxon>Magnoliopsida</taxon>
        <taxon>Liliopsida</taxon>
        <taxon>Asparagales</taxon>
        <taxon>Orchidaceae</taxon>
        <taxon>Vanilloideae</taxon>
        <taxon>Vanilleae</taxon>
        <taxon>Vanilla</taxon>
    </lineage>
</organism>
<feature type="compositionally biased region" description="Polar residues" evidence="1">
    <location>
        <begin position="55"/>
        <end position="67"/>
    </location>
</feature>
<dbReference type="Proteomes" id="UP000639772">
    <property type="component" value="Unassembled WGS sequence"/>
</dbReference>
<accession>A0A835RHR6</accession>
<gene>
    <name evidence="2" type="ORF">HPP92_008457</name>
</gene>
<dbReference type="AlphaFoldDB" id="A0A835RHR6"/>
<reference evidence="2 3" key="1">
    <citation type="journal article" date="2020" name="Nat. Food">
        <title>A phased Vanilla planifolia genome enables genetic improvement of flavour and production.</title>
        <authorList>
            <person name="Hasing T."/>
            <person name="Tang H."/>
            <person name="Brym M."/>
            <person name="Khazi F."/>
            <person name="Huang T."/>
            <person name="Chambers A.H."/>
        </authorList>
    </citation>
    <scope>NUCLEOTIDE SEQUENCE [LARGE SCALE GENOMIC DNA]</scope>
    <source>
        <tissue evidence="2">Leaf</tissue>
    </source>
</reference>
<evidence type="ECO:0000313" key="3">
    <source>
        <dbReference type="Proteomes" id="UP000639772"/>
    </source>
</evidence>
<feature type="compositionally biased region" description="Low complexity" evidence="1">
    <location>
        <begin position="43"/>
        <end position="54"/>
    </location>
</feature>
<feature type="region of interest" description="Disordered" evidence="1">
    <location>
        <begin position="1"/>
        <end position="102"/>
    </location>
</feature>
<sequence length="102" mass="11508">MASQHESYETDSSKDDRQQQQKARNETSCLQRRSDSTEQQLNRSPSMPSRLPSSATSMQTQSGSAASRHQGGRRTRPRATTTYLSAKAPRPRTHRSRGSRCR</sequence>
<evidence type="ECO:0000256" key="1">
    <source>
        <dbReference type="SAM" id="MobiDB-lite"/>
    </source>
</evidence>
<evidence type="ECO:0000313" key="2">
    <source>
        <dbReference type="EMBL" id="KAG0486362.1"/>
    </source>
</evidence>
<protein>
    <submittedName>
        <fullName evidence="2">Uncharacterized protein</fullName>
    </submittedName>
</protein>